<feature type="non-terminal residue" evidence="1">
    <location>
        <position position="1"/>
    </location>
</feature>
<dbReference type="AlphaFoldDB" id="A0A0J8AZL1"/>
<dbReference type="EMBL" id="KQ095216">
    <property type="protein sequence ID" value="KMS94219.1"/>
    <property type="molecule type" value="Genomic_DNA"/>
</dbReference>
<proteinExistence type="predicted"/>
<evidence type="ECO:0000313" key="2">
    <source>
        <dbReference type="Proteomes" id="UP000035740"/>
    </source>
</evidence>
<protein>
    <submittedName>
        <fullName evidence="1">Uncharacterized protein</fullName>
    </submittedName>
</protein>
<name>A0A0J8AZL1_BETVV</name>
<dbReference type="Proteomes" id="UP000035740">
    <property type="component" value="Unassembled WGS sequence"/>
</dbReference>
<reference evidence="1 2" key="1">
    <citation type="journal article" date="2014" name="Nature">
        <title>The genome of the recently domesticated crop plant sugar beet (Beta vulgaris).</title>
        <authorList>
            <person name="Dohm J.C."/>
            <person name="Minoche A.E."/>
            <person name="Holtgrawe D."/>
            <person name="Capella-Gutierrez S."/>
            <person name="Zakrzewski F."/>
            <person name="Tafer H."/>
            <person name="Rupp O."/>
            <person name="Sorensen T.R."/>
            <person name="Stracke R."/>
            <person name="Reinhardt R."/>
            <person name="Goesmann A."/>
            <person name="Kraft T."/>
            <person name="Schulz B."/>
            <person name="Stadler P.F."/>
            <person name="Schmidt T."/>
            <person name="Gabaldon T."/>
            <person name="Lehrach H."/>
            <person name="Weisshaar B."/>
            <person name="Himmelbauer H."/>
        </authorList>
    </citation>
    <scope>NUCLEOTIDE SEQUENCE [LARGE SCALE GENOMIC DNA]</scope>
    <source>
        <tissue evidence="1">Taproot</tissue>
    </source>
</reference>
<sequence>DESTTEPTKMLLEKQDDFISIDAVDRQIIQTKDENPTPETLKPADVDLNDELMKPPVKSFDPTIPSYAIDENGNVYEWVEKGPDMFDSLRLTDNASGNTATRRYMWFAHMNRLDETESLYDQLNITQNDIESNEPWVKVAVDVAKEIRRRIMQYFVCLSPEHAICDLNSWTTIQHEAPDAVQHR</sequence>
<evidence type="ECO:0000313" key="1">
    <source>
        <dbReference type="EMBL" id="KMS94219.1"/>
    </source>
</evidence>
<gene>
    <name evidence="1" type="ORF">BVRB_023610</name>
</gene>
<dbReference type="Gramene" id="KMS94219">
    <property type="protein sequence ID" value="KMS94219"/>
    <property type="gene ID" value="BVRB_023610"/>
</dbReference>
<feature type="non-terminal residue" evidence="1">
    <location>
        <position position="184"/>
    </location>
</feature>
<organism evidence="1 2">
    <name type="scientific">Beta vulgaris subsp. vulgaris</name>
    <name type="common">Beet</name>
    <dbReference type="NCBI Taxonomy" id="3555"/>
    <lineage>
        <taxon>Eukaryota</taxon>
        <taxon>Viridiplantae</taxon>
        <taxon>Streptophyta</taxon>
        <taxon>Embryophyta</taxon>
        <taxon>Tracheophyta</taxon>
        <taxon>Spermatophyta</taxon>
        <taxon>Magnoliopsida</taxon>
        <taxon>eudicotyledons</taxon>
        <taxon>Gunneridae</taxon>
        <taxon>Pentapetalae</taxon>
        <taxon>Caryophyllales</taxon>
        <taxon>Chenopodiaceae</taxon>
        <taxon>Betoideae</taxon>
        <taxon>Beta</taxon>
    </lineage>
</organism>
<keyword evidence="2" id="KW-1185">Reference proteome</keyword>
<accession>A0A0J8AZL1</accession>